<sequence length="1019" mass="111686">MDITRYVLNKRTSVWVLMLLTLLGGYISYEKLGRFEDPEFVIRQAVIITQYPGATTQEVADEVTDIIEGAVQALQEVKEIKSVSKQGVSEVTVEIELEFAKNQAALQQVWDKLRRKINDAQRQLPPGAGEPFVNDDFSDVYSLFFAISGEGFNHRQLYDYADSLQRELVLIPGVAKTALLANQSERIYVEISSERLANYGYSIEDIFNVLKKQNLVTVAGSVETNDMRVPVIPSSTVSSFEDIKKLPIGVGNQGAILRLEDMADVTRGYKEPASMLMRYNGEAAIGLGVSNVTGGNVVEMGDAVKARIEALIDQRPLGIELDVISMQSDSVRASVDDFISNLLLAVAIVFVVLLIFMGVRSGIIIGFVLLLTVAGTLCIMLIDDIAMQRISLGALIIALGMLVDNAIVVTDGVLVRLQNNQDRKTAISDVVKSTKWPLFGGTVVGIFAFSAIGLSPSDMGEYAGSLFWVILFSMLLSWLFAITIIPLLCHDFLKVSQTKQTSKNQWIAAKYKSTLVWTLQNRLASIGILLAVLVGAIYGARYIPPGFMPESQREQFVVDVQLPQGSDILRTERVVAQIEQEVAKKSGVTNITSFVGGGGLRFMLTYVPEPRNPSYGQLLIDVDDYTVIAPLIEELQQELTVGYPEASIKVWKFMLGRGGGKKIEAGFSGPDSAVLRGLSEQAKTIMNNDDRLIAVQDDWRQQAPVIRPVYSAQQLQRFGLTTQEVNLAISQTLSGRHVGVYREGNEMIPIVVRAPENERSQSRAIENTQVISPITNSPVLVRELVESVDVVWDDALLRKIDRIPTLLAQADPAPGVLTADALASVREQIEAIPLAPGYQLTWYGEYKAAKDANVGLAISAPYGFTAMILAVIFMFNAVRQPLVIWLTVPFSIVGVTIGLIVFQTPFEFMAILGFLSLTGMMVKNAIVLVDQADVEIAQGKVPFQAIIDSALSRARPVLLGAITTILGVAPLLIDPFFKSMAVTIMFGLLFATLLTLVVIPLFYAIFFNVKVEKAHTTSV</sequence>
<comment type="caution">
    <text evidence="2">The sequence shown here is derived from an EMBL/GenBank/DDBJ whole genome shotgun (WGS) entry which is preliminary data.</text>
</comment>
<dbReference type="Pfam" id="PF00873">
    <property type="entry name" value="ACR_tran"/>
    <property type="match status" value="1"/>
</dbReference>
<feature type="transmembrane region" description="Helical" evidence="1">
    <location>
        <begin position="908"/>
        <end position="929"/>
    </location>
</feature>
<dbReference type="Gene3D" id="3.30.70.1430">
    <property type="entry name" value="Multidrug efflux transporter AcrB pore domain"/>
    <property type="match status" value="2"/>
</dbReference>
<dbReference type="Gene3D" id="3.30.70.1320">
    <property type="entry name" value="Multidrug efflux transporter AcrB pore domain like"/>
    <property type="match status" value="1"/>
</dbReference>
<feature type="transmembrane region" description="Helical" evidence="1">
    <location>
        <begin position="882"/>
        <end position="902"/>
    </location>
</feature>
<feature type="transmembrane region" description="Helical" evidence="1">
    <location>
        <begin position="983"/>
        <end position="1006"/>
    </location>
</feature>
<feature type="transmembrane region" description="Helical" evidence="1">
    <location>
        <begin position="363"/>
        <end position="382"/>
    </location>
</feature>
<dbReference type="GO" id="GO:0042910">
    <property type="term" value="F:xenobiotic transmembrane transporter activity"/>
    <property type="evidence" value="ECO:0007669"/>
    <property type="project" value="TreeGrafter"/>
</dbReference>
<dbReference type="InterPro" id="IPR027463">
    <property type="entry name" value="AcrB_DN_DC_subdom"/>
</dbReference>
<reference evidence="2" key="1">
    <citation type="submission" date="2021-11" db="EMBL/GenBank/DDBJ databases">
        <title>Vibrio ZSDE26 sp. nov. and Vibrio ZSDZ34 sp. nov., isolated from coastal seawater in Qingdao.</title>
        <authorList>
            <person name="Zhang P."/>
        </authorList>
    </citation>
    <scope>NUCLEOTIDE SEQUENCE</scope>
    <source>
        <strain evidence="2">ZSDE26</strain>
    </source>
</reference>
<dbReference type="RefSeq" id="WP_248009156.1">
    <property type="nucleotide sequence ID" value="NZ_JAJHVV010000007.1"/>
</dbReference>
<keyword evidence="1" id="KW-0812">Transmembrane</keyword>
<dbReference type="PANTHER" id="PTHR32063:SF18">
    <property type="entry name" value="CATION EFFLUX SYSTEM PROTEIN"/>
    <property type="match status" value="1"/>
</dbReference>
<dbReference type="SUPFAM" id="SSF82714">
    <property type="entry name" value="Multidrug efflux transporter AcrB TolC docking domain, DN and DC subdomains"/>
    <property type="match status" value="2"/>
</dbReference>
<dbReference type="Proteomes" id="UP001139559">
    <property type="component" value="Unassembled WGS sequence"/>
</dbReference>
<feature type="transmembrane region" description="Helical" evidence="1">
    <location>
        <begin position="854"/>
        <end position="875"/>
    </location>
</feature>
<dbReference type="SUPFAM" id="SSF82693">
    <property type="entry name" value="Multidrug efflux transporter AcrB pore domain, PN1, PN2, PC1 and PC2 subdomains"/>
    <property type="match status" value="3"/>
</dbReference>
<dbReference type="PANTHER" id="PTHR32063">
    <property type="match status" value="1"/>
</dbReference>
<keyword evidence="3" id="KW-1185">Reference proteome</keyword>
<dbReference type="AlphaFoldDB" id="A0A9X1XLG3"/>
<dbReference type="InterPro" id="IPR001036">
    <property type="entry name" value="Acrflvin-R"/>
</dbReference>
<protein>
    <submittedName>
        <fullName evidence="2">Efflux RND transporter permease subunit</fullName>
    </submittedName>
</protein>
<gene>
    <name evidence="2" type="ORF">KP803_12430</name>
</gene>
<feature type="transmembrane region" description="Helical" evidence="1">
    <location>
        <begin position="957"/>
        <end position="977"/>
    </location>
</feature>
<feature type="transmembrane region" description="Helical" evidence="1">
    <location>
        <begin position="394"/>
        <end position="415"/>
    </location>
</feature>
<feature type="transmembrane region" description="Helical" evidence="1">
    <location>
        <begin position="523"/>
        <end position="543"/>
    </location>
</feature>
<feature type="transmembrane region" description="Helical" evidence="1">
    <location>
        <begin position="338"/>
        <end position="356"/>
    </location>
</feature>
<dbReference type="Gene3D" id="3.30.2090.10">
    <property type="entry name" value="Multidrug efflux transporter AcrB TolC docking domain, DN and DC subdomains"/>
    <property type="match status" value="2"/>
</dbReference>
<keyword evidence="1" id="KW-0472">Membrane</keyword>
<dbReference type="PRINTS" id="PR00702">
    <property type="entry name" value="ACRIFLAVINRP"/>
</dbReference>
<dbReference type="GO" id="GO:0005886">
    <property type="term" value="C:plasma membrane"/>
    <property type="evidence" value="ECO:0007669"/>
    <property type="project" value="TreeGrafter"/>
</dbReference>
<feature type="transmembrane region" description="Helical" evidence="1">
    <location>
        <begin position="466"/>
        <end position="489"/>
    </location>
</feature>
<proteinExistence type="predicted"/>
<name>A0A9X1XLG3_9VIBR</name>
<feature type="transmembrane region" description="Helical" evidence="1">
    <location>
        <begin position="12"/>
        <end position="29"/>
    </location>
</feature>
<evidence type="ECO:0000256" key="1">
    <source>
        <dbReference type="SAM" id="Phobius"/>
    </source>
</evidence>
<dbReference type="SUPFAM" id="SSF82866">
    <property type="entry name" value="Multidrug efflux transporter AcrB transmembrane domain"/>
    <property type="match status" value="2"/>
</dbReference>
<dbReference type="EMBL" id="JAJHVV010000007">
    <property type="protein sequence ID" value="MCK6264078.1"/>
    <property type="molecule type" value="Genomic_DNA"/>
</dbReference>
<keyword evidence="1" id="KW-1133">Transmembrane helix</keyword>
<dbReference type="Gene3D" id="1.20.1640.10">
    <property type="entry name" value="Multidrug efflux transporter AcrB transmembrane domain"/>
    <property type="match status" value="2"/>
</dbReference>
<evidence type="ECO:0000313" key="2">
    <source>
        <dbReference type="EMBL" id="MCK6264078.1"/>
    </source>
</evidence>
<feature type="transmembrane region" description="Helical" evidence="1">
    <location>
        <begin position="436"/>
        <end position="454"/>
    </location>
</feature>
<dbReference type="Gene3D" id="3.30.70.1440">
    <property type="entry name" value="Multidrug efflux transporter AcrB pore domain"/>
    <property type="match status" value="1"/>
</dbReference>
<evidence type="ECO:0000313" key="3">
    <source>
        <dbReference type="Proteomes" id="UP001139559"/>
    </source>
</evidence>
<organism evidence="2 3">
    <name type="scientific">Vibrio amylolyticus</name>
    <dbReference type="NCBI Taxonomy" id="2847292"/>
    <lineage>
        <taxon>Bacteria</taxon>
        <taxon>Pseudomonadati</taxon>
        <taxon>Pseudomonadota</taxon>
        <taxon>Gammaproteobacteria</taxon>
        <taxon>Vibrionales</taxon>
        <taxon>Vibrionaceae</taxon>
        <taxon>Vibrio</taxon>
    </lineage>
</organism>
<accession>A0A9X1XLG3</accession>